<dbReference type="EMBL" id="BK059095">
    <property type="protein sequence ID" value="DAE29589.1"/>
    <property type="molecule type" value="Genomic_DNA"/>
</dbReference>
<organism evidence="2">
    <name type="scientific">virus sp. ctkyY8</name>
    <dbReference type="NCBI Taxonomy" id="2827995"/>
    <lineage>
        <taxon>Viruses</taxon>
    </lineage>
</organism>
<sequence length="29" mass="3602">MFLRVFYIRFNVNIFIVWGKLFINIIPNN</sequence>
<proteinExistence type="predicted"/>
<evidence type="ECO:0000313" key="2">
    <source>
        <dbReference type="EMBL" id="DAE29589.1"/>
    </source>
</evidence>
<name>A0A8S5REU4_9VIRU</name>
<protein>
    <submittedName>
        <fullName evidence="2">Uncharacterized protein</fullName>
    </submittedName>
</protein>
<keyword evidence="1" id="KW-0472">Membrane</keyword>
<keyword evidence="1" id="KW-0812">Transmembrane</keyword>
<evidence type="ECO:0000256" key="1">
    <source>
        <dbReference type="SAM" id="Phobius"/>
    </source>
</evidence>
<keyword evidence="1" id="KW-1133">Transmembrane helix</keyword>
<accession>A0A8S5REU4</accession>
<feature type="transmembrane region" description="Helical" evidence="1">
    <location>
        <begin position="6"/>
        <end position="26"/>
    </location>
</feature>
<reference evidence="2" key="1">
    <citation type="journal article" date="2021" name="Proc. Natl. Acad. Sci. U.S.A.">
        <title>A Catalog of Tens of Thousands of Viruses from Human Metagenomes Reveals Hidden Associations with Chronic Diseases.</title>
        <authorList>
            <person name="Tisza M.J."/>
            <person name="Buck C.B."/>
        </authorList>
    </citation>
    <scope>NUCLEOTIDE SEQUENCE</scope>
    <source>
        <strain evidence="2">CtkyY8</strain>
    </source>
</reference>